<feature type="region of interest" description="Disordered" evidence="1">
    <location>
        <begin position="147"/>
        <end position="167"/>
    </location>
</feature>
<feature type="non-terminal residue" evidence="3">
    <location>
        <position position="1"/>
    </location>
</feature>
<evidence type="ECO:0000259" key="2">
    <source>
        <dbReference type="Pfam" id="PF17921"/>
    </source>
</evidence>
<evidence type="ECO:0000313" key="4">
    <source>
        <dbReference type="Proteomes" id="UP001219518"/>
    </source>
</evidence>
<dbReference type="AlphaFoldDB" id="A0AAE1HZF9"/>
<gene>
    <name evidence="3" type="ORF">KUF71_003512</name>
</gene>
<reference evidence="3" key="2">
    <citation type="journal article" date="2023" name="BMC Genomics">
        <title>Pest status, molecular evolution, and epigenetic factors derived from the genome assembly of Frankliniella fusca, a thysanopteran phytovirus vector.</title>
        <authorList>
            <person name="Catto M.A."/>
            <person name="Labadie P.E."/>
            <person name="Jacobson A.L."/>
            <person name="Kennedy G.G."/>
            <person name="Srinivasan R."/>
            <person name="Hunt B.G."/>
        </authorList>
    </citation>
    <scope>NUCLEOTIDE SEQUENCE</scope>
    <source>
        <strain evidence="3">PL_HMW_Pooled</strain>
    </source>
</reference>
<feature type="domain" description="Integrase zinc-binding" evidence="2">
    <location>
        <begin position="37"/>
        <end position="89"/>
    </location>
</feature>
<proteinExistence type="predicted"/>
<sequence>SKVESLPDNYPSWKIENNQLLKLIVGKEGRPLWNIVVPREFREKVLLECHDSVKEGGHGGINKTWNRVRGIYYWPGMKKDIASYIAFCTSPPPRRTNPPRSRPAVLDQPEDADQHLAAAVVLASTPGLDLSVFIIINARRLAPRRAACRASTTHRLAPRPRTTSRRR</sequence>
<dbReference type="FunFam" id="1.10.340.70:FF:000001">
    <property type="entry name" value="Retrovirus-related Pol polyprotein from transposon gypsy-like Protein"/>
    <property type="match status" value="1"/>
</dbReference>
<dbReference type="InterPro" id="IPR041588">
    <property type="entry name" value="Integrase_H2C2"/>
</dbReference>
<comment type="caution">
    <text evidence="3">The sequence shown here is derived from an EMBL/GenBank/DDBJ whole genome shotgun (WGS) entry which is preliminary data.</text>
</comment>
<protein>
    <submittedName>
        <fullName evidence="3">Transposon Ty3-I Gag-Pol polyprotein</fullName>
    </submittedName>
</protein>
<keyword evidence="4" id="KW-1185">Reference proteome</keyword>
<name>A0AAE1HZF9_9NEOP</name>
<evidence type="ECO:0000256" key="1">
    <source>
        <dbReference type="SAM" id="MobiDB-lite"/>
    </source>
</evidence>
<reference evidence="3" key="1">
    <citation type="submission" date="2021-07" db="EMBL/GenBank/DDBJ databases">
        <authorList>
            <person name="Catto M.A."/>
            <person name="Jacobson A."/>
            <person name="Kennedy G."/>
            <person name="Labadie P."/>
            <person name="Hunt B.G."/>
            <person name="Srinivasan R."/>
        </authorList>
    </citation>
    <scope>NUCLEOTIDE SEQUENCE</scope>
    <source>
        <strain evidence="3">PL_HMW_Pooled</strain>
        <tissue evidence="3">Head</tissue>
    </source>
</reference>
<organism evidence="3 4">
    <name type="scientific">Frankliniella fusca</name>
    <dbReference type="NCBI Taxonomy" id="407009"/>
    <lineage>
        <taxon>Eukaryota</taxon>
        <taxon>Metazoa</taxon>
        <taxon>Ecdysozoa</taxon>
        <taxon>Arthropoda</taxon>
        <taxon>Hexapoda</taxon>
        <taxon>Insecta</taxon>
        <taxon>Pterygota</taxon>
        <taxon>Neoptera</taxon>
        <taxon>Paraneoptera</taxon>
        <taxon>Thysanoptera</taxon>
        <taxon>Terebrantia</taxon>
        <taxon>Thripoidea</taxon>
        <taxon>Thripidae</taxon>
        <taxon>Frankliniella</taxon>
    </lineage>
</organism>
<accession>A0AAE1HZF9</accession>
<dbReference type="EMBL" id="JAHWGI010001401">
    <property type="protein sequence ID" value="KAK3929505.1"/>
    <property type="molecule type" value="Genomic_DNA"/>
</dbReference>
<evidence type="ECO:0000313" key="3">
    <source>
        <dbReference type="EMBL" id="KAK3929505.1"/>
    </source>
</evidence>
<dbReference type="Pfam" id="PF17921">
    <property type="entry name" value="Integrase_H2C2"/>
    <property type="match status" value="1"/>
</dbReference>
<dbReference type="Proteomes" id="UP001219518">
    <property type="component" value="Unassembled WGS sequence"/>
</dbReference>
<dbReference type="Gene3D" id="1.10.340.70">
    <property type="match status" value="1"/>
</dbReference>
<feature type="compositionally biased region" description="Basic residues" evidence="1">
    <location>
        <begin position="156"/>
        <end position="167"/>
    </location>
</feature>